<dbReference type="InterPro" id="IPR052705">
    <property type="entry name" value="Gliding_Motility_GTPase"/>
</dbReference>
<dbReference type="OrthoDB" id="4319884at2"/>
<dbReference type="PANTHER" id="PTHR42708:SF1">
    <property type="entry name" value="GLIDING MOTILITY PROTEIN MGLA"/>
    <property type="match status" value="1"/>
</dbReference>
<dbReference type="STRING" id="571915.CMUST_01800"/>
<dbReference type="PATRIC" id="fig|571915.4.peg.382"/>
<accession>A0A0G3GUA2</accession>
<evidence type="ECO:0000313" key="1">
    <source>
        <dbReference type="EMBL" id="AKK04709.1"/>
    </source>
</evidence>
<evidence type="ECO:0000313" key="2">
    <source>
        <dbReference type="Proteomes" id="UP000035199"/>
    </source>
</evidence>
<dbReference type="SUPFAM" id="SSF52540">
    <property type="entry name" value="P-loop containing nucleoside triphosphate hydrolases"/>
    <property type="match status" value="1"/>
</dbReference>
<dbReference type="InterPro" id="IPR027417">
    <property type="entry name" value="P-loop_NTPase"/>
</dbReference>
<dbReference type="EMBL" id="CP011542">
    <property type="protein sequence ID" value="AKK04709.1"/>
    <property type="molecule type" value="Genomic_DNA"/>
</dbReference>
<name>A0A0G3GUA2_9CORY</name>
<dbReference type="KEGG" id="cmv:CMUST_01800"/>
<dbReference type="PANTHER" id="PTHR42708">
    <property type="entry name" value="ATP/GTP-BINDING PROTEIN-RELATED"/>
    <property type="match status" value="1"/>
</dbReference>
<organism evidence="1 2">
    <name type="scientific">Corynebacterium mustelae</name>
    <dbReference type="NCBI Taxonomy" id="571915"/>
    <lineage>
        <taxon>Bacteria</taxon>
        <taxon>Bacillati</taxon>
        <taxon>Actinomycetota</taxon>
        <taxon>Actinomycetes</taxon>
        <taxon>Mycobacteriales</taxon>
        <taxon>Corynebacteriaceae</taxon>
        <taxon>Corynebacterium</taxon>
    </lineage>
</organism>
<protein>
    <submittedName>
        <fullName evidence="1">Uncharacterized protein</fullName>
    </submittedName>
</protein>
<dbReference type="AlphaFoldDB" id="A0A0G3GUA2"/>
<proteinExistence type="predicted"/>
<dbReference type="Gene3D" id="3.40.50.300">
    <property type="entry name" value="P-loop containing nucleotide triphosphate hydrolases"/>
    <property type="match status" value="1"/>
</dbReference>
<dbReference type="RefSeq" id="WP_047261079.1">
    <property type="nucleotide sequence ID" value="NZ_CP011542.1"/>
</dbReference>
<reference evidence="2" key="2">
    <citation type="submission" date="2015-05" db="EMBL/GenBank/DDBJ databases">
        <title>Complete genome sequence of Corynebacterium mustelae DSM 45274, isolated from various tissues of a male ferret with lethal sepsis.</title>
        <authorList>
            <person name="Ruckert C."/>
            <person name="Albersmeier A."/>
            <person name="Winkler A."/>
            <person name="Tauch A."/>
        </authorList>
    </citation>
    <scope>NUCLEOTIDE SEQUENCE [LARGE SCALE GENOMIC DNA]</scope>
    <source>
        <strain evidence="2">DSM 45274</strain>
    </source>
</reference>
<keyword evidence="2" id="KW-1185">Reference proteome</keyword>
<sequence>MLPNTYRKRRHGKIEELDVVDLDPYHCIPQDAIIGSPTTTEVIFVGPVGVGKTTSVETLSTVLPITTEAKAAAEGEFVSRWKTTTTVGIDYGIWKPDEKTEIGLFGTAGQDRFESTRVALKNPEAGVVLWLYGDEALLQEQLEQWLPAVNNALKRGRLCIALNFLEGDAGAVMAKTKSLLTELLSKADNGLGDGSNSTPIEGAVPGIFTGAPILPVVPVVTADPRRKDDVARVVELAIRSS</sequence>
<reference evidence="1 2" key="1">
    <citation type="journal article" date="2015" name="Genome Announc.">
        <title>Complete Genome Sequence of the Type Strain Corynebacterium mustelae DSM 45274, Isolated from Various Tissues of a Male Ferret with Lethal Sepsis.</title>
        <authorList>
            <person name="Ruckert C."/>
            <person name="Eimer J."/>
            <person name="Winkler A."/>
            <person name="Tauch A."/>
        </authorList>
    </citation>
    <scope>NUCLEOTIDE SEQUENCE [LARGE SCALE GENOMIC DNA]</scope>
    <source>
        <strain evidence="1 2">DSM 45274</strain>
    </source>
</reference>
<dbReference type="Proteomes" id="UP000035199">
    <property type="component" value="Chromosome"/>
</dbReference>
<gene>
    <name evidence="1" type="ORF">CMUST_01800</name>
</gene>